<gene>
    <name evidence="2" type="ORF">EVG20_g5330</name>
</gene>
<feature type="region of interest" description="Disordered" evidence="1">
    <location>
        <begin position="332"/>
        <end position="352"/>
    </location>
</feature>
<dbReference type="AlphaFoldDB" id="A0A4Y9YXA2"/>
<proteinExistence type="predicted"/>
<comment type="caution">
    <text evidence="2">The sequence shown here is derived from an EMBL/GenBank/DDBJ whole genome shotgun (WGS) entry which is preliminary data.</text>
</comment>
<sequence>MDVSFAAIVHDIGRTSVARPQIFSARIIALITRAQLAGRARARSSCVAFTSSASFVATAEKTENEGQSGMSLLLLTVPTATNDVGFARDEAHNDGWSVHTYDTDAYTVPTCHAEGPSGASSSCRSTAAHSDIIYYRFPSHAYELLSAHIHHTHAHTSHLNSSLDIMPFFKKHDDNTTAKHTGTGTTTRRQDATVPQAQNVTNTGYSGNVSGAPVNQTPGTVDPSYAGGGSALRTGQGGQQYASHDNPQYGRESHDVPPTGHLNQGTGQNTHPGRSMEGKIEHAVGTLVGSKAFQARGAEKDEEAKAFKMQGQELAEAEQLEREAMMRRERAVGQGAHPDNRHLGGPGHHTTF</sequence>
<dbReference type="Proteomes" id="UP000298327">
    <property type="component" value="Unassembled WGS sequence"/>
</dbReference>
<keyword evidence="3" id="KW-1185">Reference proteome</keyword>
<feature type="compositionally biased region" description="Polar residues" evidence="1">
    <location>
        <begin position="261"/>
        <end position="272"/>
    </location>
</feature>
<reference evidence="2 3" key="1">
    <citation type="submission" date="2019-02" db="EMBL/GenBank/DDBJ databases">
        <title>Genome sequencing of the rare red list fungi Dentipellis fragilis.</title>
        <authorList>
            <person name="Buettner E."/>
            <person name="Kellner H."/>
        </authorList>
    </citation>
    <scope>NUCLEOTIDE SEQUENCE [LARGE SCALE GENOMIC DNA]</scope>
    <source>
        <strain evidence="2 3">DSM 105465</strain>
    </source>
</reference>
<evidence type="ECO:0000313" key="3">
    <source>
        <dbReference type="Proteomes" id="UP000298327"/>
    </source>
</evidence>
<organism evidence="2 3">
    <name type="scientific">Dentipellis fragilis</name>
    <dbReference type="NCBI Taxonomy" id="205917"/>
    <lineage>
        <taxon>Eukaryota</taxon>
        <taxon>Fungi</taxon>
        <taxon>Dikarya</taxon>
        <taxon>Basidiomycota</taxon>
        <taxon>Agaricomycotina</taxon>
        <taxon>Agaricomycetes</taxon>
        <taxon>Russulales</taxon>
        <taxon>Hericiaceae</taxon>
        <taxon>Dentipellis</taxon>
    </lineage>
</organism>
<feature type="compositionally biased region" description="Gly residues" evidence="1">
    <location>
        <begin position="226"/>
        <end position="238"/>
    </location>
</feature>
<evidence type="ECO:0000256" key="1">
    <source>
        <dbReference type="SAM" id="MobiDB-lite"/>
    </source>
</evidence>
<feature type="compositionally biased region" description="Polar residues" evidence="1">
    <location>
        <begin position="199"/>
        <end position="219"/>
    </location>
</feature>
<dbReference type="EMBL" id="SEOQ01000311">
    <property type="protein sequence ID" value="TFY65759.1"/>
    <property type="molecule type" value="Genomic_DNA"/>
</dbReference>
<dbReference type="OrthoDB" id="2590620at2759"/>
<protein>
    <submittedName>
        <fullName evidence="2">Uncharacterized protein</fullName>
    </submittedName>
</protein>
<accession>A0A4Y9YXA2</accession>
<feature type="region of interest" description="Disordered" evidence="1">
    <location>
        <begin position="199"/>
        <end position="276"/>
    </location>
</feature>
<evidence type="ECO:0000313" key="2">
    <source>
        <dbReference type="EMBL" id="TFY65759.1"/>
    </source>
</evidence>
<name>A0A4Y9YXA2_9AGAM</name>